<comment type="caution">
    <text evidence="4">The sequence shown here is derived from an EMBL/GenBank/DDBJ whole genome shotgun (WGS) entry which is preliminary data.</text>
</comment>
<dbReference type="Pfam" id="PF01408">
    <property type="entry name" value="GFO_IDH_MocA"/>
    <property type="match status" value="1"/>
</dbReference>
<dbReference type="SUPFAM" id="SSF51735">
    <property type="entry name" value="NAD(P)-binding Rossmann-fold domains"/>
    <property type="match status" value="1"/>
</dbReference>
<dbReference type="InterPro" id="IPR055170">
    <property type="entry name" value="GFO_IDH_MocA-like_dom"/>
</dbReference>
<dbReference type="EMBL" id="BMGJ01000001">
    <property type="protein sequence ID" value="GGD48856.1"/>
    <property type="molecule type" value="Genomic_DNA"/>
</dbReference>
<dbReference type="SUPFAM" id="SSF55347">
    <property type="entry name" value="Glyceraldehyde-3-phosphate dehydrogenase-like, C-terminal domain"/>
    <property type="match status" value="1"/>
</dbReference>
<name>A0ABQ1QYV8_9ALTE</name>
<keyword evidence="5" id="KW-1185">Reference proteome</keyword>
<proteinExistence type="predicted"/>
<dbReference type="PANTHER" id="PTHR43054:SF1">
    <property type="entry name" value="SCYLLO-INOSITOL 2-DEHYDROGENASE (NADP(+)) IOLU"/>
    <property type="match status" value="1"/>
</dbReference>
<protein>
    <submittedName>
        <fullName evidence="4">Dehydrogenase</fullName>
    </submittedName>
</protein>
<dbReference type="InterPro" id="IPR000683">
    <property type="entry name" value="Gfo/Idh/MocA-like_OxRdtase_N"/>
</dbReference>
<feature type="domain" description="Gfo/Idh/MocA-like oxidoreductase N-terminal" evidence="2">
    <location>
        <begin position="2"/>
        <end position="123"/>
    </location>
</feature>
<evidence type="ECO:0000259" key="2">
    <source>
        <dbReference type="Pfam" id="PF01408"/>
    </source>
</evidence>
<sequence length="332" mass="37208">MVRFGIIGTNVISGGFVRAAKKVPEVALHAVHSRKTQSAERFIERHLDGAEPVKIYTDIESLARDKEIDAVYVASPNALHCEQAVLLLNAGKHVLGEKPSATNVSELERIYAAARQNQRCFMEALLTTHMPNYKVLKEQLHRIGVPRKYIGQYCQYSSRYDLYKQGQSINTFMPEFSNGALMDLGIYPLSPVIDLWGVPDKIQANSLFLDSGVDGATDLLLDYADKQASISCSKISNGHNITEIQGELGRIEIDFVSFIKKIRLYLNDGTVENLGVEQDLDIMRYEIEHFVQLIKRGSIESDINSWSFSQSVLSVIEQARKQVGLVYPGDNR</sequence>
<keyword evidence="1" id="KW-0732">Signal</keyword>
<organism evidence="4 5">
    <name type="scientific">Lacimicrobium alkaliphilum</name>
    <dbReference type="NCBI Taxonomy" id="1526571"/>
    <lineage>
        <taxon>Bacteria</taxon>
        <taxon>Pseudomonadati</taxon>
        <taxon>Pseudomonadota</taxon>
        <taxon>Gammaproteobacteria</taxon>
        <taxon>Alteromonadales</taxon>
        <taxon>Alteromonadaceae</taxon>
        <taxon>Lacimicrobium</taxon>
    </lineage>
</organism>
<evidence type="ECO:0000313" key="5">
    <source>
        <dbReference type="Proteomes" id="UP000614272"/>
    </source>
</evidence>
<dbReference type="PANTHER" id="PTHR43054">
    <property type="match status" value="1"/>
</dbReference>
<evidence type="ECO:0000259" key="3">
    <source>
        <dbReference type="Pfam" id="PF22725"/>
    </source>
</evidence>
<evidence type="ECO:0000313" key="4">
    <source>
        <dbReference type="EMBL" id="GGD48856.1"/>
    </source>
</evidence>
<reference evidence="5" key="1">
    <citation type="journal article" date="2019" name="Int. J. Syst. Evol. Microbiol.">
        <title>The Global Catalogue of Microorganisms (GCM) 10K type strain sequencing project: providing services to taxonomists for standard genome sequencing and annotation.</title>
        <authorList>
            <consortium name="The Broad Institute Genomics Platform"/>
            <consortium name="The Broad Institute Genome Sequencing Center for Infectious Disease"/>
            <person name="Wu L."/>
            <person name="Ma J."/>
        </authorList>
    </citation>
    <scope>NUCLEOTIDE SEQUENCE [LARGE SCALE GENOMIC DNA]</scope>
    <source>
        <strain evidence="5">CGMCC 1.12923</strain>
    </source>
</reference>
<feature type="domain" description="GFO/IDH/MocA-like oxidoreductase" evidence="3">
    <location>
        <begin position="149"/>
        <end position="252"/>
    </location>
</feature>
<accession>A0ABQ1QYV8</accession>
<dbReference type="Gene3D" id="3.30.360.10">
    <property type="entry name" value="Dihydrodipicolinate Reductase, domain 2"/>
    <property type="match status" value="1"/>
</dbReference>
<dbReference type="Gene3D" id="3.40.50.720">
    <property type="entry name" value="NAD(P)-binding Rossmann-like Domain"/>
    <property type="match status" value="1"/>
</dbReference>
<evidence type="ECO:0000256" key="1">
    <source>
        <dbReference type="ARBA" id="ARBA00022729"/>
    </source>
</evidence>
<dbReference type="Proteomes" id="UP000614272">
    <property type="component" value="Unassembled WGS sequence"/>
</dbReference>
<gene>
    <name evidence="4" type="ORF">GCM10011357_01010</name>
</gene>
<dbReference type="Pfam" id="PF22725">
    <property type="entry name" value="GFO_IDH_MocA_C3"/>
    <property type="match status" value="1"/>
</dbReference>
<dbReference type="InterPro" id="IPR036291">
    <property type="entry name" value="NAD(P)-bd_dom_sf"/>
</dbReference>